<keyword evidence="1" id="KW-0812">Transmembrane</keyword>
<feature type="transmembrane region" description="Helical" evidence="1">
    <location>
        <begin position="39"/>
        <end position="58"/>
    </location>
</feature>
<dbReference type="AlphaFoldDB" id="A0A5B6W1I0"/>
<dbReference type="Proteomes" id="UP000325315">
    <property type="component" value="Unassembled WGS sequence"/>
</dbReference>
<keyword evidence="1" id="KW-0472">Membrane</keyword>
<name>A0A5B6W1I0_9ROSI</name>
<reference evidence="3" key="1">
    <citation type="journal article" date="2019" name="Plant Biotechnol. J.">
        <title>Genome sequencing of the Australian wild diploid species Gossypium australe highlights disease resistance and delayed gland morphogenesis.</title>
        <authorList>
            <person name="Cai Y."/>
            <person name="Cai X."/>
            <person name="Wang Q."/>
            <person name="Wang P."/>
            <person name="Zhang Y."/>
            <person name="Cai C."/>
            <person name="Xu Y."/>
            <person name="Wang K."/>
            <person name="Zhou Z."/>
            <person name="Wang C."/>
            <person name="Geng S."/>
            <person name="Li B."/>
            <person name="Dong Q."/>
            <person name="Hou Y."/>
            <person name="Wang H."/>
            <person name="Ai P."/>
            <person name="Liu Z."/>
            <person name="Yi F."/>
            <person name="Sun M."/>
            <person name="An G."/>
            <person name="Cheng J."/>
            <person name="Zhang Y."/>
            <person name="Shi Q."/>
            <person name="Xie Y."/>
            <person name="Shi X."/>
            <person name="Chang Y."/>
            <person name="Huang F."/>
            <person name="Chen Y."/>
            <person name="Hong S."/>
            <person name="Mi L."/>
            <person name="Sun Q."/>
            <person name="Zhang L."/>
            <person name="Zhou B."/>
            <person name="Peng R."/>
            <person name="Zhang X."/>
            <person name="Liu F."/>
        </authorList>
    </citation>
    <scope>NUCLEOTIDE SEQUENCE [LARGE SCALE GENOMIC DNA]</scope>
    <source>
        <strain evidence="3">cv. PA1801</strain>
    </source>
</reference>
<dbReference type="OrthoDB" id="1728340at2759"/>
<comment type="caution">
    <text evidence="2">The sequence shown here is derived from an EMBL/GenBank/DDBJ whole genome shotgun (WGS) entry which is preliminary data.</text>
</comment>
<keyword evidence="1" id="KW-1133">Transmembrane helix</keyword>
<evidence type="ECO:0000256" key="1">
    <source>
        <dbReference type="SAM" id="Phobius"/>
    </source>
</evidence>
<protein>
    <submittedName>
        <fullName evidence="2">Nodulin MtN21/EamA-like transporter family protein</fullName>
    </submittedName>
</protein>
<organism evidence="2 3">
    <name type="scientific">Gossypium australe</name>
    <dbReference type="NCBI Taxonomy" id="47621"/>
    <lineage>
        <taxon>Eukaryota</taxon>
        <taxon>Viridiplantae</taxon>
        <taxon>Streptophyta</taxon>
        <taxon>Embryophyta</taxon>
        <taxon>Tracheophyta</taxon>
        <taxon>Spermatophyta</taxon>
        <taxon>Magnoliopsida</taxon>
        <taxon>eudicotyledons</taxon>
        <taxon>Gunneridae</taxon>
        <taxon>Pentapetalae</taxon>
        <taxon>rosids</taxon>
        <taxon>malvids</taxon>
        <taxon>Malvales</taxon>
        <taxon>Malvaceae</taxon>
        <taxon>Malvoideae</taxon>
        <taxon>Gossypium</taxon>
    </lineage>
</organism>
<gene>
    <name evidence="2" type="ORF">EPI10_025188</name>
</gene>
<sequence length="84" mass="9488">MSVPPISKENGEKRIYAAPEYGCTIPTSLCSEGLNSHLYVTYRFIIADLVMSPFAYFLERRKIKAKDDTSTGSRVIFALSHRVE</sequence>
<proteinExistence type="predicted"/>
<evidence type="ECO:0000313" key="2">
    <source>
        <dbReference type="EMBL" id="KAA3474947.1"/>
    </source>
</evidence>
<keyword evidence="3" id="KW-1185">Reference proteome</keyword>
<evidence type="ECO:0000313" key="3">
    <source>
        <dbReference type="Proteomes" id="UP000325315"/>
    </source>
</evidence>
<dbReference type="EMBL" id="SMMG02000005">
    <property type="protein sequence ID" value="KAA3474947.1"/>
    <property type="molecule type" value="Genomic_DNA"/>
</dbReference>
<accession>A0A5B6W1I0</accession>